<dbReference type="Gene3D" id="3.30.559.10">
    <property type="entry name" value="Chloramphenicol acetyltransferase-like domain"/>
    <property type="match status" value="1"/>
</dbReference>
<dbReference type="Proteomes" id="UP000235371">
    <property type="component" value="Unassembled WGS sequence"/>
</dbReference>
<dbReference type="InParanoid" id="A0A2J6T334"/>
<dbReference type="RefSeq" id="XP_024734355.1">
    <property type="nucleotide sequence ID" value="XM_024887036.1"/>
</dbReference>
<feature type="non-terminal residue" evidence="3">
    <location>
        <position position="522"/>
    </location>
</feature>
<accession>A0A2J6T334</accession>
<keyword evidence="2" id="KW-0808">Transferase</keyword>
<dbReference type="InterPro" id="IPR009992">
    <property type="entry name" value="Tri3/Sat12/Sat16/Mac1"/>
</dbReference>
<evidence type="ECO:0000256" key="2">
    <source>
        <dbReference type="ARBA" id="ARBA00022679"/>
    </source>
</evidence>
<dbReference type="AlphaFoldDB" id="A0A2J6T334"/>
<dbReference type="GO" id="GO:0016407">
    <property type="term" value="F:acetyltransferase activity"/>
    <property type="evidence" value="ECO:0007669"/>
    <property type="project" value="InterPro"/>
</dbReference>
<dbReference type="InterPro" id="IPR023213">
    <property type="entry name" value="CAT-like_dom_sf"/>
</dbReference>
<protein>
    <recommendedName>
        <fullName evidence="5">CoA-dependent acyltransferase</fullName>
    </recommendedName>
</protein>
<keyword evidence="4" id="KW-1185">Reference proteome</keyword>
<proteinExistence type="inferred from homology"/>
<dbReference type="PANTHER" id="PTHR42034">
    <property type="entry name" value="CHROMOSOME 7, WHOLE GENOME SHOTGUN SEQUENCE-RELATED"/>
    <property type="match status" value="1"/>
</dbReference>
<dbReference type="GO" id="GO:0043386">
    <property type="term" value="P:mycotoxin biosynthetic process"/>
    <property type="evidence" value="ECO:0007669"/>
    <property type="project" value="InterPro"/>
</dbReference>
<gene>
    <name evidence="3" type="ORF">K444DRAFT_665018</name>
</gene>
<dbReference type="Pfam" id="PF07428">
    <property type="entry name" value="Tri3"/>
    <property type="match status" value="1"/>
</dbReference>
<dbReference type="OrthoDB" id="2548233at2759"/>
<evidence type="ECO:0000313" key="3">
    <source>
        <dbReference type="EMBL" id="PMD57451.1"/>
    </source>
</evidence>
<sequence length="522" mass="58164">MFHTNLSPEERGYLWKKSIHDSPYSPTSSSSSVSPPWITFSRQLTNLERMFEIFNRDLYGQNCPFMGAKISVQPPESQSGSPLFSLSQLADRAIEAFCQTRWKYPTIAARIDGDRAVYKVEDKEEVRSWARRVVSTVSLAGGWEKMRERVSREVQLPTIDGDYCTMYIILQPFEASQRQLTAFDVLLHTHHAFTDGAGIRSILDEFLARLTQPLQGGEVSWGRETDRLAPPSILLAKNEEPEAGVTPVADSGVRLKGFAKPDIGLPVYKPEIGPPKPEHRGTLLVSHTFDNDFLPQLLAVGRRHGVKLAAVLHAALLQTVHELSDDVPGSDDLYKSGSALDLRNGWMISPYSEHKAYVNSAVAIHPIEVPCLYFSKTKVEKNGFWEAASFISGLWDKIKAKKSMAKSVEADAGAFIKSWENRSALSGTAPSKPRTCPYFVSDPPGSHILNSVFPVSGFPGLLLVLESYQLATDQTQAVISARSHSWNNKLTLCLVFNEARNPREKIEQVLAKWVEVIQVIKE</sequence>
<evidence type="ECO:0000256" key="1">
    <source>
        <dbReference type="ARBA" id="ARBA00006439"/>
    </source>
</evidence>
<dbReference type="PANTHER" id="PTHR42034:SF1">
    <property type="entry name" value="CONDENSATION DOMAIN-CONTAINING PROTEIN"/>
    <property type="match status" value="1"/>
</dbReference>
<name>A0A2J6T334_9HELO</name>
<organism evidence="3 4">
    <name type="scientific">Hyaloscypha bicolor E</name>
    <dbReference type="NCBI Taxonomy" id="1095630"/>
    <lineage>
        <taxon>Eukaryota</taxon>
        <taxon>Fungi</taxon>
        <taxon>Dikarya</taxon>
        <taxon>Ascomycota</taxon>
        <taxon>Pezizomycotina</taxon>
        <taxon>Leotiomycetes</taxon>
        <taxon>Helotiales</taxon>
        <taxon>Hyaloscyphaceae</taxon>
        <taxon>Hyaloscypha</taxon>
        <taxon>Hyaloscypha bicolor</taxon>
    </lineage>
</organism>
<reference evidence="3 4" key="1">
    <citation type="submission" date="2016-04" db="EMBL/GenBank/DDBJ databases">
        <title>A degradative enzymes factory behind the ericoid mycorrhizal symbiosis.</title>
        <authorList>
            <consortium name="DOE Joint Genome Institute"/>
            <person name="Martino E."/>
            <person name="Morin E."/>
            <person name="Grelet G."/>
            <person name="Kuo A."/>
            <person name="Kohler A."/>
            <person name="Daghino S."/>
            <person name="Barry K."/>
            <person name="Choi C."/>
            <person name="Cichocki N."/>
            <person name="Clum A."/>
            <person name="Copeland A."/>
            <person name="Hainaut M."/>
            <person name="Haridas S."/>
            <person name="Labutti K."/>
            <person name="Lindquist E."/>
            <person name="Lipzen A."/>
            <person name="Khouja H.-R."/>
            <person name="Murat C."/>
            <person name="Ohm R."/>
            <person name="Olson A."/>
            <person name="Spatafora J."/>
            <person name="Veneault-Fourrey C."/>
            <person name="Henrissat B."/>
            <person name="Grigoriev I."/>
            <person name="Martin F."/>
            <person name="Perotto S."/>
        </authorList>
    </citation>
    <scope>NUCLEOTIDE SEQUENCE [LARGE SCALE GENOMIC DNA]</scope>
    <source>
        <strain evidence="3 4">E</strain>
    </source>
</reference>
<dbReference type="GeneID" id="36595112"/>
<evidence type="ECO:0008006" key="5">
    <source>
        <dbReference type="Google" id="ProtNLM"/>
    </source>
</evidence>
<comment type="similarity">
    <text evidence="1">Belongs to the trichothecene O-acetyltransferase family.</text>
</comment>
<dbReference type="EMBL" id="KZ613846">
    <property type="protein sequence ID" value="PMD57451.1"/>
    <property type="molecule type" value="Genomic_DNA"/>
</dbReference>
<dbReference type="Gene3D" id="3.30.559.30">
    <property type="entry name" value="Nonribosomal peptide synthetase, condensation domain"/>
    <property type="match status" value="1"/>
</dbReference>
<evidence type="ECO:0000313" key="4">
    <source>
        <dbReference type="Proteomes" id="UP000235371"/>
    </source>
</evidence>